<feature type="compositionally biased region" description="Polar residues" evidence="6">
    <location>
        <begin position="1"/>
        <end position="35"/>
    </location>
</feature>
<dbReference type="OrthoDB" id="440553at2759"/>
<name>A0A1C7NA35_9FUNG</name>
<dbReference type="PROSITE" id="PS50850">
    <property type="entry name" value="MFS"/>
    <property type="match status" value="1"/>
</dbReference>
<evidence type="ECO:0000313" key="10">
    <source>
        <dbReference type="Proteomes" id="UP000093000"/>
    </source>
</evidence>
<keyword evidence="5 7" id="KW-0472">Membrane</keyword>
<keyword evidence="2" id="KW-0813">Transport</keyword>
<keyword evidence="10" id="KW-1185">Reference proteome</keyword>
<protein>
    <submittedName>
        <fullName evidence="9">Quinidine resistance protein 1</fullName>
    </submittedName>
</protein>
<dbReference type="Proteomes" id="UP000093000">
    <property type="component" value="Unassembled WGS sequence"/>
</dbReference>
<evidence type="ECO:0000313" key="9">
    <source>
        <dbReference type="EMBL" id="OBZ84214.1"/>
    </source>
</evidence>
<feature type="transmembrane region" description="Helical" evidence="7">
    <location>
        <begin position="64"/>
        <end position="84"/>
    </location>
</feature>
<evidence type="ECO:0000256" key="5">
    <source>
        <dbReference type="ARBA" id="ARBA00023136"/>
    </source>
</evidence>
<accession>A0A1C7NA35</accession>
<evidence type="ECO:0000256" key="7">
    <source>
        <dbReference type="SAM" id="Phobius"/>
    </source>
</evidence>
<evidence type="ECO:0000256" key="2">
    <source>
        <dbReference type="ARBA" id="ARBA00022448"/>
    </source>
</evidence>
<sequence>MTSTKSLSELESNRFTSSTISDESNEKVSNVDLSHQNNNMQQIEEKKQKKEPYTIFTMPQQIRILTITAFTAAISPLTASIYLPSLLQIQEDLMTTTESVNLTVTAYMVMQAISPTFWGTIADSYGRRVVLISTMFIYCCASIGLALSPNYVALLLFRMLQAFGSSSVIAVGAGVLGDIADSKKLVWIKV</sequence>
<evidence type="ECO:0000256" key="6">
    <source>
        <dbReference type="SAM" id="MobiDB-lite"/>
    </source>
</evidence>
<feature type="region of interest" description="Disordered" evidence="6">
    <location>
        <begin position="1"/>
        <end position="46"/>
    </location>
</feature>
<comment type="subcellular location">
    <subcellularLocation>
        <location evidence="1">Membrane</location>
        <topology evidence="1">Multi-pass membrane protein</topology>
    </subcellularLocation>
</comment>
<feature type="transmembrane region" description="Helical" evidence="7">
    <location>
        <begin position="129"/>
        <end position="147"/>
    </location>
</feature>
<dbReference type="SUPFAM" id="SSF103473">
    <property type="entry name" value="MFS general substrate transporter"/>
    <property type="match status" value="1"/>
</dbReference>
<evidence type="ECO:0000259" key="8">
    <source>
        <dbReference type="PROSITE" id="PS50850"/>
    </source>
</evidence>
<dbReference type="InterPro" id="IPR036259">
    <property type="entry name" value="MFS_trans_sf"/>
</dbReference>
<gene>
    <name evidence="9" type="primary">QDR1</name>
    <name evidence="9" type="ORF">A0J61_07735</name>
</gene>
<dbReference type="GO" id="GO:0005886">
    <property type="term" value="C:plasma membrane"/>
    <property type="evidence" value="ECO:0007669"/>
    <property type="project" value="TreeGrafter"/>
</dbReference>
<dbReference type="AlphaFoldDB" id="A0A1C7NA35"/>
<comment type="caution">
    <text evidence="9">The sequence shown here is derived from an EMBL/GenBank/DDBJ whole genome shotgun (WGS) entry which is preliminary data.</text>
</comment>
<dbReference type="PANTHER" id="PTHR23502">
    <property type="entry name" value="MAJOR FACILITATOR SUPERFAMILY"/>
    <property type="match status" value="1"/>
</dbReference>
<organism evidence="9 10">
    <name type="scientific">Choanephora cucurbitarum</name>
    <dbReference type="NCBI Taxonomy" id="101091"/>
    <lineage>
        <taxon>Eukaryota</taxon>
        <taxon>Fungi</taxon>
        <taxon>Fungi incertae sedis</taxon>
        <taxon>Mucoromycota</taxon>
        <taxon>Mucoromycotina</taxon>
        <taxon>Mucoromycetes</taxon>
        <taxon>Mucorales</taxon>
        <taxon>Mucorineae</taxon>
        <taxon>Choanephoraceae</taxon>
        <taxon>Choanephoroideae</taxon>
        <taxon>Choanephora</taxon>
    </lineage>
</organism>
<feature type="transmembrane region" description="Helical" evidence="7">
    <location>
        <begin position="104"/>
        <end position="122"/>
    </location>
</feature>
<dbReference type="PANTHER" id="PTHR23502:SF51">
    <property type="entry name" value="QUINIDINE RESISTANCE PROTEIN 1-RELATED"/>
    <property type="match status" value="1"/>
</dbReference>
<dbReference type="STRING" id="101091.A0A1C7NA35"/>
<dbReference type="InParanoid" id="A0A1C7NA35"/>
<evidence type="ECO:0000256" key="3">
    <source>
        <dbReference type="ARBA" id="ARBA00022692"/>
    </source>
</evidence>
<dbReference type="Gene3D" id="1.20.1720.10">
    <property type="entry name" value="Multidrug resistance protein D"/>
    <property type="match status" value="1"/>
</dbReference>
<proteinExistence type="predicted"/>
<reference evidence="9 10" key="1">
    <citation type="submission" date="2016-03" db="EMBL/GenBank/DDBJ databases">
        <title>Choanephora cucurbitarum.</title>
        <authorList>
            <person name="Min B."/>
            <person name="Park H."/>
            <person name="Park J.-H."/>
            <person name="Shin H.-D."/>
            <person name="Choi I.-G."/>
        </authorList>
    </citation>
    <scope>NUCLEOTIDE SEQUENCE [LARGE SCALE GENOMIC DNA]</scope>
    <source>
        <strain evidence="9 10">KUS-F28377</strain>
    </source>
</reference>
<evidence type="ECO:0000256" key="4">
    <source>
        <dbReference type="ARBA" id="ARBA00022989"/>
    </source>
</evidence>
<dbReference type="InterPro" id="IPR011701">
    <property type="entry name" value="MFS"/>
</dbReference>
<dbReference type="Pfam" id="PF07690">
    <property type="entry name" value="MFS_1"/>
    <property type="match status" value="1"/>
</dbReference>
<feature type="transmembrane region" description="Helical" evidence="7">
    <location>
        <begin position="159"/>
        <end position="180"/>
    </location>
</feature>
<dbReference type="GO" id="GO:0022857">
    <property type="term" value="F:transmembrane transporter activity"/>
    <property type="evidence" value="ECO:0007669"/>
    <property type="project" value="InterPro"/>
</dbReference>
<keyword evidence="4 7" id="KW-1133">Transmembrane helix</keyword>
<feature type="domain" description="Major facilitator superfamily (MFS) profile" evidence="8">
    <location>
        <begin position="64"/>
        <end position="190"/>
    </location>
</feature>
<keyword evidence="3 7" id="KW-0812">Transmembrane</keyword>
<evidence type="ECO:0000256" key="1">
    <source>
        <dbReference type="ARBA" id="ARBA00004141"/>
    </source>
</evidence>
<dbReference type="InterPro" id="IPR020846">
    <property type="entry name" value="MFS_dom"/>
</dbReference>
<dbReference type="EMBL" id="LUGH01000540">
    <property type="protein sequence ID" value="OBZ84214.1"/>
    <property type="molecule type" value="Genomic_DNA"/>
</dbReference>